<sequence length="86" mass="9468">MLASRSVISRLMQTTVRRYHAGEGFKPPSMDELPVPHGSWQARYDANQRRYNAVLLAGIAFLAGSISIAKGSGLLYFNFAPPKSID</sequence>
<accession>A0A6J1MMH4</accession>
<dbReference type="InterPro" id="IPR031973">
    <property type="entry name" value="Deltameth_res_prag01"/>
</dbReference>
<organism evidence="3 4">
    <name type="scientific">Bicyclus anynana</name>
    <name type="common">Squinting bush brown butterfly</name>
    <dbReference type="NCBI Taxonomy" id="110368"/>
    <lineage>
        <taxon>Eukaryota</taxon>
        <taxon>Metazoa</taxon>
        <taxon>Ecdysozoa</taxon>
        <taxon>Arthropoda</taxon>
        <taxon>Hexapoda</taxon>
        <taxon>Insecta</taxon>
        <taxon>Pterygota</taxon>
        <taxon>Neoptera</taxon>
        <taxon>Endopterygota</taxon>
        <taxon>Lepidoptera</taxon>
        <taxon>Glossata</taxon>
        <taxon>Ditrysia</taxon>
        <taxon>Papilionoidea</taxon>
        <taxon>Nymphalidae</taxon>
        <taxon>Satyrinae</taxon>
        <taxon>Satyrini</taxon>
        <taxon>Mycalesina</taxon>
        <taxon>Bicyclus</taxon>
    </lineage>
</organism>
<proteinExistence type="predicted"/>
<evidence type="ECO:0000313" key="3">
    <source>
        <dbReference type="Proteomes" id="UP001652582"/>
    </source>
</evidence>
<feature type="domain" description="Deltamethrin resistance protein prag01" evidence="2">
    <location>
        <begin position="31"/>
        <end position="82"/>
    </location>
</feature>
<feature type="transmembrane region" description="Helical" evidence="1">
    <location>
        <begin position="53"/>
        <end position="77"/>
    </location>
</feature>
<evidence type="ECO:0000313" key="4">
    <source>
        <dbReference type="RefSeq" id="XP_023935684.1"/>
    </source>
</evidence>
<reference evidence="4" key="1">
    <citation type="submission" date="2025-08" db="UniProtKB">
        <authorList>
            <consortium name="RefSeq"/>
        </authorList>
    </citation>
    <scope>IDENTIFICATION</scope>
</reference>
<keyword evidence="3" id="KW-1185">Reference proteome</keyword>
<dbReference type="Proteomes" id="UP001652582">
    <property type="component" value="Chromosome 13"/>
</dbReference>
<keyword evidence="1" id="KW-0472">Membrane</keyword>
<dbReference type="Pfam" id="PF16020">
    <property type="entry name" value="Deltameth_res"/>
    <property type="match status" value="1"/>
</dbReference>
<dbReference type="GeneID" id="112044164"/>
<dbReference type="PANTHER" id="PTHR22133:SF2">
    <property type="entry name" value="AT01821P-RELATED"/>
    <property type="match status" value="1"/>
</dbReference>
<dbReference type="KEGG" id="bany:112044164"/>
<evidence type="ECO:0000259" key="2">
    <source>
        <dbReference type="Pfam" id="PF16020"/>
    </source>
</evidence>
<dbReference type="AlphaFoldDB" id="A0A6J1MMH4"/>
<protein>
    <submittedName>
        <fullName evidence="4">Uncharacterized protein LOC112044164</fullName>
    </submittedName>
</protein>
<dbReference type="CTD" id="1349"/>
<keyword evidence="1" id="KW-1133">Transmembrane helix</keyword>
<dbReference type="RefSeq" id="XP_023935684.1">
    <property type="nucleotide sequence ID" value="XM_024079916.2"/>
</dbReference>
<evidence type="ECO:0000256" key="1">
    <source>
        <dbReference type="SAM" id="Phobius"/>
    </source>
</evidence>
<name>A0A6J1MMH4_BICAN</name>
<dbReference type="PANTHER" id="PTHR22133">
    <property type="entry name" value="AT01821P-RELATED"/>
    <property type="match status" value="1"/>
</dbReference>
<dbReference type="OrthoDB" id="9981889at2759"/>
<gene>
    <name evidence="4" type="primary">LOC112044164</name>
</gene>
<keyword evidence="1" id="KW-0812">Transmembrane</keyword>